<evidence type="ECO:0000256" key="1">
    <source>
        <dbReference type="ARBA" id="ARBA00001713"/>
    </source>
</evidence>
<dbReference type="EC" id="5.3.1.6" evidence="3"/>
<dbReference type="GO" id="GO:0006014">
    <property type="term" value="P:D-ribose metabolic process"/>
    <property type="evidence" value="ECO:0007669"/>
    <property type="project" value="TreeGrafter"/>
</dbReference>
<dbReference type="EMBL" id="BMIB01000006">
    <property type="protein sequence ID" value="GGH81782.1"/>
    <property type="molecule type" value="Genomic_DNA"/>
</dbReference>
<comment type="caution">
    <text evidence="4">The sequence shown here is derived from an EMBL/GenBank/DDBJ whole genome shotgun (WGS) entry which is preliminary data.</text>
</comment>
<gene>
    <name evidence="3 4" type="primary">rpiA</name>
    <name evidence="4" type="ORF">GCM10011379_54690</name>
</gene>
<feature type="binding site" evidence="3">
    <location>
        <begin position="29"/>
        <end position="32"/>
    </location>
    <ligand>
        <name>substrate</name>
    </ligand>
</feature>
<dbReference type="NCBIfam" id="TIGR00021">
    <property type="entry name" value="rpiA"/>
    <property type="match status" value="1"/>
</dbReference>
<accession>A0A917J3I4</accession>
<evidence type="ECO:0000313" key="5">
    <source>
        <dbReference type="Proteomes" id="UP000627292"/>
    </source>
</evidence>
<comment type="subunit">
    <text evidence="3">Homodimer.</text>
</comment>
<comment type="pathway">
    <text evidence="3">Carbohydrate degradation; pentose phosphate pathway; D-ribose 5-phosphate from D-ribulose 5-phosphate (non-oxidative stage): step 1/1.</text>
</comment>
<feature type="binding site" evidence="3">
    <location>
        <begin position="97"/>
        <end position="100"/>
    </location>
    <ligand>
        <name>substrate</name>
    </ligand>
</feature>
<dbReference type="SUPFAM" id="SSF100950">
    <property type="entry name" value="NagB/RpiA/CoA transferase-like"/>
    <property type="match status" value="1"/>
</dbReference>
<dbReference type="InterPro" id="IPR004788">
    <property type="entry name" value="Ribose5P_isomerase_type_A"/>
</dbReference>
<evidence type="ECO:0000256" key="2">
    <source>
        <dbReference type="ARBA" id="ARBA00023235"/>
    </source>
</evidence>
<dbReference type="PANTHER" id="PTHR11934">
    <property type="entry name" value="RIBOSE-5-PHOSPHATE ISOMERASE"/>
    <property type="match status" value="1"/>
</dbReference>
<reference evidence="4" key="2">
    <citation type="submission" date="2020-09" db="EMBL/GenBank/DDBJ databases">
        <authorList>
            <person name="Sun Q."/>
            <person name="Zhou Y."/>
        </authorList>
    </citation>
    <scope>NUCLEOTIDE SEQUENCE</scope>
    <source>
        <strain evidence="4">CGMCC 1.15290</strain>
    </source>
</reference>
<dbReference type="FunFam" id="3.40.50.1360:FF:000001">
    <property type="entry name" value="Ribose-5-phosphate isomerase A"/>
    <property type="match status" value="1"/>
</dbReference>
<feature type="binding site" evidence="3">
    <location>
        <begin position="84"/>
        <end position="87"/>
    </location>
    <ligand>
        <name>substrate</name>
    </ligand>
</feature>
<comment type="similarity">
    <text evidence="3">Belongs to the ribose 5-phosphate isomerase family.</text>
</comment>
<dbReference type="SUPFAM" id="SSF75445">
    <property type="entry name" value="D-ribose-5-phosphate isomerase (RpiA), lid domain"/>
    <property type="match status" value="1"/>
</dbReference>
<evidence type="ECO:0000313" key="4">
    <source>
        <dbReference type="EMBL" id="GGH81782.1"/>
    </source>
</evidence>
<comment type="function">
    <text evidence="3">Catalyzes the reversible conversion of ribose-5-phosphate to ribulose 5-phosphate.</text>
</comment>
<organism evidence="4 5">
    <name type="scientific">Filimonas zeae</name>
    <dbReference type="NCBI Taxonomy" id="1737353"/>
    <lineage>
        <taxon>Bacteria</taxon>
        <taxon>Pseudomonadati</taxon>
        <taxon>Bacteroidota</taxon>
        <taxon>Chitinophagia</taxon>
        <taxon>Chitinophagales</taxon>
        <taxon>Chitinophagaceae</taxon>
        <taxon>Filimonas</taxon>
    </lineage>
</organism>
<feature type="active site" description="Proton acceptor" evidence="3">
    <location>
        <position position="106"/>
    </location>
</feature>
<dbReference type="Gene3D" id="3.30.70.260">
    <property type="match status" value="1"/>
</dbReference>
<dbReference type="CDD" id="cd01398">
    <property type="entry name" value="RPI_A"/>
    <property type="match status" value="1"/>
</dbReference>
<dbReference type="HAMAP" id="MF_00170">
    <property type="entry name" value="Rib_5P_isom_A"/>
    <property type="match status" value="1"/>
</dbReference>
<sequence>MFSQEEIKKRTGAYAADYVEQGMTIGLGTGSTVYWLLQELGKRVQSGLHFRAVPTSRQTQTLATELGIPLADLNNVDQLALTLDGADEIAPGLQLIKGGGGALLQEKIVAAASKQLIIIADENKVVNTLGKFPLPVEVIPFGWKQVQKKVMQQLGCQLVELREKNGGTFVSDHGHYILDCHFGQISDPAELNEALHLIPGVVETGLFVSMADIAVVGYADGRITTTTSTTS</sequence>
<evidence type="ECO:0000256" key="3">
    <source>
        <dbReference type="HAMAP-Rule" id="MF_00170"/>
    </source>
</evidence>
<protein>
    <recommendedName>
        <fullName evidence="3">Ribose-5-phosphate isomerase A</fullName>
        <ecNumber evidence="3">5.3.1.6</ecNumber>
    </recommendedName>
    <alternativeName>
        <fullName evidence="3">Phosphoriboisomerase A</fullName>
        <shortName evidence="3">PRI</shortName>
    </alternativeName>
</protein>
<feature type="binding site" evidence="3">
    <location>
        <position position="124"/>
    </location>
    <ligand>
        <name>substrate</name>
    </ligand>
</feature>
<dbReference type="GO" id="GO:0005829">
    <property type="term" value="C:cytosol"/>
    <property type="evidence" value="ECO:0007669"/>
    <property type="project" value="TreeGrafter"/>
</dbReference>
<dbReference type="GO" id="GO:0004751">
    <property type="term" value="F:ribose-5-phosphate isomerase activity"/>
    <property type="evidence" value="ECO:0007669"/>
    <property type="project" value="UniProtKB-UniRule"/>
</dbReference>
<dbReference type="PANTHER" id="PTHR11934:SF0">
    <property type="entry name" value="RIBOSE-5-PHOSPHATE ISOMERASE"/>
    <property type="match status" value="1"/>
</dbReference>
<keyword evidence="5" id="KW-1185">Reference proteome</keyword>
<dbReference type="NCBIfam" id="NF001924">
    <property type="entry name" value="PRK00702.1"/>
    <property type="match status" value="1"/>
</dbReference>
<proteinExistence type="inferred from homology"/>
<dbReference type="GO" id="GO:0009052">
    <property type="term" value="P:pentose-phosphate shunt, non-oxidative branch"/>
    <property type="evidence" value="ECO:0007669"/>
    <property type="project" value="UniProtKB-UniRule"/>
</dbReference>
<name>A0A917J3I4_9BACT</name>
<dbReference type="RefSeq" id="WP_188958642.1">
    <property type="nucleotide sequence ID" value="NZ_BMIB01000006.1"/>
</dbReference>
<keyword evidence="2 3" id="KW-0413">Isomerase</keyword>
<comment type="catalytic activity">
    <reaction evidence="1 3">
        <text>aldehydo-D-ribose 5-phosphate = D-ribulose 5-phosphate</text>
        <dbReference type="Rhea" id="RHEA:14657"/>
        <dbReference type="ChEBI" id="CHEBI:58121"/>
        <dbReference type="ChEBI" id="CHEBI:58273"/>
        <dbReference type="EC" id="5.3.1.6"/>
    </reaction>
</comment>
<dbReference type="InterPro" id="IPR020672">
    <property type="entry name" value="Ribose5P_isomerase_typA_subgr"/>
</dbReference>
<reference evidence="4" key="1">
    <citation type="journal article" date="2014" name="Int. J. Syst. Evol. Microbiol.">
        <title>Complete genome sequence of Corynebacterium casei LMG S-19264T (=DSM 44701T), isolated from a smear-ripened cheese.</title>
        <authorList>
            <consortium name="US DOE Joint Genome Institute (JGI-PGF)"/>
            <person name="Walter F."/>
            <person name="Albersmeier A."/>
            <person name="Kalinowski J."/>
            <person name="Ruckert C."/>
        </authorList>
    </citation>
    <scope>NUCLEOTIDE SEQUENCE</scope>
    <source>
        <strain evidence="4">CGMCC 1.15290</strain>
    </source>
</reference>
<dbReference type="Proteomes" id="UP000627292">
    <property type="component" value="Unassembled WGS sequence"/>
</dbReference>
<dbReference type="Pfam" id="PF06026">
    <property type="entry name" value="Rib_5-P_isom_A"/>
    <property type="match status" value="1"/>
</dbReference>
<dbReference type="InterPro" id="IPR037171">
    <property type="entry name" value="NagB/RpiA_transferase-like"/>
</dbReference>
<dbReference type="Gene3D" id="3.40.50.1360">
    <property type="match status" value="1"/>
</dbReference>
<dbReference type="AlphaFoldDB" id="A0A917J3I4"/>